<comment type="caution">
    <text evidence="2">The sequence shown here is derived from an EMBL/GenBank/DDBJ whole genome shotgun (WGS) entry which is preliminary data.</text>
</comment>
<organism evidence="2 3">
    <name type="scientific">Aneurinibacillus aneurinilyticus ATCC 12856</name>
    <dbReference type="NCBI Taxonomy" id="649747"/>
    <lineage>
        <taxon>Bacteria</taxon>
        <taxon>Bacillati</taxon>
        <taxon>Bacillota</taxon>
        <taxon>Bacilli</taxon>
        <taxon>Bacillales</taxon>
        <taxon>Paenibacillaceae</taxon>
        <taxon>Aneurinibacillus group</taxon>
        <taxon>Aneurinibacillus</taxon>
    </lineage>
</organism>
<dbReference type="STRING" id="649747.HMPREF0083_04157"/>
<accession>U1YA88</accession>
<keyword evidence="1" id="KW-0812">Transmembrane</keyword>
<name>U1YA88_ANEAE</name>
<keyword evidence="3" id="KW-1185">Reference proteome</keyword>
<reference evidence="2 3" key="1">
    <citation type="submission" date="2013-08" db="EMBL/GenBank/DDBJ databases">
        <authorList>
            <person name="Weinstock G."/>
            <person name="Sodergren E."/>
            <person name="Wylie T."/>
            <person name="Fulton L."/>
            <person name="Fulton R."/>
            <person name="Fronick C."/>
            <person name="O'Laughlin M."/>
            <person name="Godfrey J."/>
            <person name="Miner T."/>
            <person name="Herter B."/>
            <person name="Appelbaum E."/>
            <person name="Cordes M."/>
            <person name="Lek S."/>
            <person name="Wollam A."/>
            <person name="Pepin K.H."/>
            <person name="Palsikar V.B."/>
            <person name="Mitreva M."/>
            <person name="Wilson R.K."/>
        </authorList>
    </citation>
    <scope>NUCLEOTIDE SEQUENCE [LARGE SCALE GENOMIC DNA]</scope>
    <source>
        <strain evidence="2 3">ATCC 12856</strain>
    </source>
</reference>
<dbReference type="EMBL" id="AWSJ01000253">
    <property type="protein sequence ID" value="ERI07716.1"/>
    <property type="molecule type" value="Genomic_DNA"/>
</dbReference>
<dbReference type="HOGENOM" id="CLU_2912343_0_0_9"/>
<dbReference type="PATRIC" id="fig|649747.3.peg.3768"/>
<evidence type="ECO:0008006" key="4">
    <source>
        <dbReference type="Google" id="ProtNLM"/>
    </source>
</evidence>
<proteinExistence type="predicted"/>
<keyword evidence="1" id="KW-0472">Membrane</keyword>
<gene>
    <name evidence="2" type="ORF">HMPREF0083_04157</name>
</gene>
<evidence type="ECO:0000256" key="1">
    <source>
        <dbReference type="SAM" id="Phobius"/>
    </source>
</evidence>
<evidence type="ECO:0000313" key="3">
    <source>
        <dbReference type="Proteomes" id="UP000016511"/>
    </source>
</evidence>
<keyword evidence="1" id="KW-1133">Transmembrane helix</keyword>
<dbReference type="Proteomes" id="UP000016511">
    <property type="component" value="Unassembled WGS sequence"/>
</dbReference>
<evidence type="ECO:0000313" key="2">
    <source>
        <dbReference type="EMBL" id="ERI07716.1"/>
    </source>
</evidence>
<protein>
    <recommendedName>
        <fullName evidence="4">Holin-like toxin</fullName>
    </recommendedName>
</protein>
<sequence length="61" mass="7089">MLIICILGNSWYTVRRGCIEQGVNEMEMENIMQGVTIFTLLVLTFVITIIVSKRKNKKNRK</sequence>
<feature type="transmembrane region" description="Helical" evidence="1">
    <location>
        <begin position="31"/>
        <end position="51"/>
    </location>
</feature>
<dbReference type="AlphaFoldDB" id="U1YA88"/>